<keyword evidence="1" id="KW-0106">Calcium</keyword>
<sequence>MAIFGDSSMIGGAAALIAAILLGPRKEILDQIAEEKDLKITAEAPFHRPLTCPPPLLFQQSPLATIDEPETARIRAPTEDSKNGPSLRNKNTLSPEQKLRQDLEDQMVQSREDEIAASCGTFDEFQVEAFHTLAANLETDQGARVFYIEDWLSEICRDNQIKSLRGDHDLEKFDLNEDGFITMGEIGQALTSNPFSIMMQQIIVCNYSSAENDCVTADDIVAFGETLFASKGILNKDLAKQIIREMDKNEDGRVCSFEIVPQNRQ</sequence>
<feature type="domain" description="EF-hand" evidence="3">
    <location>
        <begin position="171"/>
        <end position="196"/>
    </location>
</feature>
<accession>A0A7S2YU31</accession>
<gene>
    <name evidence="4" type="ORF">APAL1065_LOCUS27549</name>
</gene>
<dbReference type="PROSITE" id="PS00018">
    <property type="entry name" value="EF_HAND_1"/>
    <property type="match status" value="1"/>
</dbReference>
<dbReference type="GO" id="GO:0005509">
    <property type="term" value="F:calcium ion binding"/>
    <property type="evidence" value="ECO:0007669"/>
    <property type="project" value="InterPro"/>
</dbReference>
<dbReference type="EMBL" id="HBHT01041038">
    <property type="protein sequence ID" value="CAD9995461.1"/>
    <property type="molecule type" value="Transcribed_RNA"/>
</dbReference>
<dbReference type="PROSITE" id="PS50222">
    <property type="entry name" value="EF_HAND_2"/>
    <property type="match status" value="1"/>
</dbReference>
<dbReference type="InterPro" id="IPR002048">
    <property type="entry name" value="EF_hand_dom"/>
</dbReference>
<organism evidence="4">
    <name type="scientific">Entomoneis paludosa</name>
    <dbReference type="NCBI Taxonomy" id="265537"/>
    <lineage>
        <taxon>Eukaryota</taxon>
        <taxon>Sar</taxon>
        <taxon>Stramenopiles</taxon>
        <taxon>Ochrophyta</taxon>
        <taxon>Bacillariophyta</taxon>
        <taxon>Bacillariophyceae</taxon>
        <taxon>Bacillariophycidae</taxon>
        <taxon>Entomoneidaceae</taxon>
        <taxon>Entomoneis</taxon>
    </lineage>
</organism>
<name>A0A7S2YU31_9STRA</name>
<reference evidence="4" key="1">
    <citation type="submission" date="2021-01" db="EMBL/GenBank/DDBJ databases">
        <authorList>
            <person name="Corre E."/>
            <person name="Pelletier E."/>
            <person name="Niang G."/>
            <person name="Scheremetjew M."/>
            <person name="Finn R."/>
            <person name="Kale V."/>
            <person name="Holt S."/>
            <person name="Cochrane G."/>
            <person name="Meng A."/>
            <person name="Brown T."/>
            <person name="Cohen L."/>
        </authorList>
    </citation>
    <scope>NUCLEOTIDE SEQUENCE</scope>
    <source>
        <strain evidence="4">CCMP125</strain>
    </source>
</reference>
<proteinExistence type="predicted"/>
<protein>
    <recommendedName>
        <fullName evidence="3">EF-hand domain-containing protein</fullName>
    </recommendedName>
</protein>
<dbReference type="InterPro" id="IPR011992">
    <property type="entry name" value="EF-hand-dom_pair"/>
</dbReference>
<dbReference type="AlphaFoldDB" id="A0A7S2YU31"/>
<evidence type="ECO:0000259" key="3">
    <source>
        <dbReference type="PROSITE" id="PS50222"/>
    </source>
</evidence>
<dbReference type="Gene3D" id="1.10.238.10">
    <property type="entry name" value="EF-hand"/>
    <property type="match status" value="1"/>
</dbReference>
<feature type="region of interest" description="Disordered" evidence="2">
    <location>
        <begin position="73"/>
        <end position="98"/>
    </location>
</feature>
<dbReference type="InterPro" id="IPR018247">
    <property type="entry name" value="EF_Hand_1_Ca_BS"/>
</dbReference>
<evidence type="ECO:0000256" key="1">
    <source>
        <dbReference type="ARBA" id="ARBA00022837"/>
    </source>
</evidence>
<evidence type="ECO:0000256" key="2">
    <source>
        <dbReference type="SAM" id="MobiDB-lite"/>
    </source>
</evidence>
<dbReference type="SUPFAM" id="SSF47473">
    <property type="entry name" value="EF-hand"/>
    <property type="match status" value="1"/>
</dbReference>
<feature type="compositionally biased region" description="Polar residues" evidence="2">
    <location>
        <begin position="83"/>
        <end position="95"/>
    </location>
</feature>
<dbReference type="Pfam" id="PF13202">
    <property type="entry name" value="EF-hand_5"/>
    <property type="match status" value="1"/>
</dbReference>
<feature type="compositionally biased region" description="Basic and acidic residues" evidence="2">
    <location>
        <begin position="73"/>
        <end position="82"/>
    </location>
</feature>
<evidence type="ECO:0000313" key="4">
    <source>
        <dbReference type="EMBL" id="CAD9995461.1"/>
    </source>
</evidence>